<dbReference type="Gene3D" id="2.70.70.10">
    <property type="entry name" value="Glucose Permease (Domain IIA)"/>
    <property type="match status" value="1"/>
</dbReference>
<evidence type="ECO:0000256" key="4">
    <source>
        <dbReference type="ARBA" id="ARBA00022723"/>
    </source>
</evidence>
<keyword evidence="6" id="KW-0862">Zinc</keyword>
<dbReference type="GO" id="GO:0042834">
    <property type="term" value="F:peptidoglycan binding"/>
    <property type="evidence" value="ECO:0007669"/>
    <property type="project" value="InterPro"/>
</dbReference>
<comment type="cofactor">
    <cofactor evidence="1">
        <name>Zn(2+)</name>
        <dbReference type="ChEBI" id="CHEBI:29105"/>
    </cofactor>
</comment>
<dbReference type="CDD" id="cd12797">
    <property type="entry name" value="M23_peptidase"/>
    <property type="match status" value="1"/>
</dbReference>
<evidence type="ECO:0000259" key="10">
    <source>
        <dbReference type="Pfam" id="PF01551"/>
    </source>
</evidence>
<feature type="compositionally biased region" description="Acidic residues" evidence="8">
    <location>
        <begin position="118"/>
        <end position="132"/>
    </location>
</feature>
<dbReference type="GO" id="GO:0004222">
    <property type="term" value="F:metalloendopeptidase activity"/>
    <property type="evidence" value="ECO:0007669"/>
    <property type="project" value="TreeGrafter"/>
</dbReference>
<feature type="domain" description="Csd3-like second N-terminal" evidence="12">
    <location>
        <begin position="254"/>
        <end position="376"/>
    </location>
</feature>
<comment type="caution">
    <text evidence="13">The sequence shown here is derived from an EMBL/GenBank/DDBJ whole genome shotgun (WGS) entry which is preliminary data.</text>
</comment>
<evidence type="ECO:0000259" key="11">
    <source>
        <dbReference type="Pfam" id="PF04225"/>
    </source>
</evidence>
<feature type="compositionally biased region" description="Polar residues" evidence="8">
    <location>
        <begin position="71"/>
        <end position="92"/>
    </location>
</feature>
<evidence type="ECO:0000256" key="5">
    <source>
        <dbReference type="ARBA" id="ARBA00022801"/>
    </source>
</evidence>
<feature type="domain" description="Opacity-associated protein A LysM-like" evidence="11">
    <location>
        <begin position="171"/>
        <end position="250"/>
    </location>
</feature>
<dbReference type="Pfam" id="PF04225">
    <property type="entry name" value="LysM_OapA"/>
    <property type="match status" value="1"/>
</dbReference>
<organism evidence="13 14">
    <name type="scientific">Haemophilus sputorum</name>
    <dbReference type="NCBI Taxonomy" id="1078480"/>
    <lineage>
        <taxon>Bacteria</taxon>
        <taxon>Pseudomonadati</taxon>
        <taxon>Pseudomonadota</taxon>
        <taxon>Gammaproteobacteria</taxon>
        <taxon>Pasteurellales</taxon>
        <taxon>Pasteurellaceae</taxon>
        <taxon>Haemophilus</taxon>
    </lineage>
</organism>
<evidence type="ECO:0000313" key="13">
    <source>
        <dbReference type="EMBL" id="RDE73261.1"/>
    </source>
</evidence>
<keyword evidence="9" id="KW-0472">Membrane</keyword>
<feature type="compositionally biased region" description="Low complexity" evidence="8">
    <location>
        <begin position="60"/>
        <end position="70"/>
    </location>
</feature>
<dbReference type="PANTHER" id="PTHR21666:SF292">
    <property type="entry name" value="MUREIN DD-ENDOPEPTIDASE MEPM"/>
    <property type="match status" value="1"/>
</dbReference>
<dbReference type="InterPro" id="IPR050570">
    <property type="entry name" value="Cell_wall_metabolism_enzyme"/>
</dbReference>
<dbReference type="InterPro" id="IPR007340">
    <property type="entry name" value="LysM_Opacity-associatedA"/>
</dbReference>
<protein>
    <submittedName>
        <fullName evidence="13">Murein DD-endopeptidase MepM</fullName>
    </submittedName>
</protein>
<feature type="domain" description="M23ase beta-sheet core" evidence="10">
    <location>
        <begin position="388"/>
        <end position="482"/>
    </location>
</feature>
<dbReference type="GO" id="GO:0006508">
    <property type="term" value="P:proteolysis"/>
    <property type="evidence" value="ECO:0007669"/>
    <property type="project" value="UniProtKB-KW"/>
</dbReference>
<keyword evidence="3" id="KW-0645">Protease</keyword>
<dbReference type="InterPro" id="IPR011055">
    <property type="entry name" value="Dup_hybrid_motif"/>
</dbReference>
<evidence type="ECO:0000256" key="9">
    <source>
        <dbReference type="SAM" id="Phobius"/>
    </source>
</evidence>
<evidence type="ECO:0000313" key="14">
    <source>
        <dbReference type="Proteomes" id="UP000253872"/>
    </source>
</evidence>
<dbReference type="Gene3D" id="3.10.450.350">
    <property type="match status" value="2"/>
</dbReference>
<keyword evidence="7" id="KW-0482">Metalloprotease</keyword>
<accession>A0A369YEW8</accession>
<feature type="compositionally biased region" description="Basic and acidic residues" evidence="8">
    <location>
        <begin position="133"/>
        <end position="146"/>
    </location>
</feature>
<evidence type="ECO:0000256" key="3">
    <source>
        <dbReference type="ARBA" id="ARBA00022670"/>
    </source>
</evidence>
<evidence type="ECO:0000259" key="12">
    <source>
        <dbReference type="Pfam" id="PF19425"/>
    </source>
</evidence>
<dbReference type="AlphaFoldDB" id="A0A369YEW8"/>
<dbReference type="Pfam" id="PF01551">
    <property type="entry name" value="Peptidase_M23"/>
    <property type="match status" value="1"/>
</dbReference>
<dbReference type="SUPFAM" id="SSF51261">
    <property type="entry name" value="Duplicated hybrid motif"/>
    <property type="match status" value="1"/>
</dbReference>
<reference evidence="13 14" key="1">
    <citation type="submission" date="2018-05" db="EMBL/GenBank/DDBJ databases">
        <title>Draft Genome Sequences for a Diverse set of 7 Haemophilus Species.</title>
        <authorList>
            <person name="Nichols M."/>
            <person name="Topaz N."/>
            <person name="Wang X."/>
            <person name="Wang X."/>
            <person name="Boxrud D."/>
        </authorList>
    </citation>
    <scope>NUCLEOTIDE SEQUENCE [LARGE SCALE GENOMIC DNA]</scope>
    <source>
        <strain evidence="13 14">C2002001239</strain>
    </source>
</reference>
<evidence type="ECO:0000256" key="2">
    <source>
        <dbReference type="ARBA" id="ARBA00004196"/>
    </source>
</evidence>
<dbReference type="Pfam" id="PF19425">
    <property type="entry name" value="Csd3_N2"/>
    <property type="match status" value="1"/>
</dbReference>
<proteinExistence type="predicted"/>
<keyword evidence="4" id="KW-0479">Metal-binding</keyword>
<evidence type="ECO:0000256" key="1">
    <source>
        <dbReference type="ARBA" id="ARBA00001947"/>
    </source>
</evidence>
<feature type="region of interest" description="Disordered" evidence="8">
    <location>
        <begin position="57"/>
        <end position="146"/>
    </location>
</feature>
<keyword evidence="9" id="KW-0812">Transmembrane</keyword>
<dbReference type="PANTHER" id="PTHR21666">
    <property type="entry name" value="PEPTIDASE-RELATED"/>
    <property type="match status" value="1"/>
</dbReference>
<gene>
    <name evidence="13" type="ORF">DPV93_04000</name>
</gene>
<evidence type="ECO:0000256" key="7">
    <source>
        <dbReference type="ARBA" id="ARBA00023049"/>
    </source>
</evidence>
<dbReference type="RefSeq" id="WP_007525392.1">
    <property type="nucleotide sequence ID" value="NZ_JANFLW010000010.1"/>
</dbReference>
<dbReference type="STRING" id="1035839.GCA_000238795_00422"/>
<dbReference type="GO" id="GO:0030313">
    <property type="term" value="C:cell envelope"/>
    <property type="evidence" value="ECO:0007669"/>
    <property type="project" value="UniProtKB-SubCell"/>
</dbReference>
<dbReference type="EMBL" id="QEPN01000002">
    <property type="protein sequence ID" value="RDE73261.1"/>
    <property type="molecule type" value="Genomic_DNA"/>
</dbReference>
<evidence type="ECO:0000256" key="6">
    <source>
        <dbReference type="ARBA" id="ARBA00022833"/>
    </source>
</evidence>
<sequence>MQHVILARDRRKKKNRLKVILFLSAIFSVCIGILLAVKNQTPVNEPEQQAYVALEERAPAATETQTETQTIVNDTPTESIKATDPNEIQTAQSNEPEEQEADEESESMGKEDQNATSYDDELASEDDAEEGDETAKTDDKPEEKLPAEAEKVIEDLLDVADEALRIQDQFSYTVTKGDKLKDVLEQSGLGNSVAKALIRQYPSLGNLEAGQQFYWVLDKHGELEYMNWLVSEKEERIYERQSNGSFAYQKIEKQGVWRQDVVRGVIQGSFASSLKDVGLSDRQINQLAVGLQSQIATSKLKKGDRFAILVKREYINGTVTDLGNVEGILVSNEGKKYYAIQADNGRYYSSHGETLSRGFARIPLLFNARVSSPYNPRRLHPITKRVRPHNGVDFGVPTGTPVIAPSDGVVEHVAFQARGAGRYIKVRHGHITTVYMHLSKPLVRAGQSVKKGERIALSGNTGGSTGPHLHYEFHINGRPVNPMTVKLPGSGTGMESKERKNFLERAKSVEAKLKL</sequence>
<dbReference type="Proteomes" id="UP000253872">
    <property type="component" value="Unassembled WGS sequence"/>
</dbReference>
<dbReference type="InterPro" id="IPR045834">
    <property type="entry name" value="Csd3_N2"/>
</dbReference>
<keyword evidence="9" id="KW-1133">Transmembrane helix</keyword>
<keyword evidence="5" id="KW-0378">Hydrolase</keyword>
<feature type="compositionally biased region" description="Acidic residues" evidence="8">
    <location>
        <begin position="95"/>
        <end position="106"/>
    </location>
</feature>
<feature type="transmembrane region" description="Helical" evidence="9">
    <location>
        <begin position="20"/>
        <end position="37"/>
    </location>
</feature>
<dbReference type="FunFam" id="2.70.70.10:FF:000002">
    <property type="entry name" value="Murein DD-endopeptidase MepM"/>
    <property type="match status" value="1"/>
</dbReference>
<dbReference type="InterPro" id="IPR016047">
    <property type="entry name" value="M23ase_b-sheet_dom"/>
</dbReference>
<evidence type="ECO:0000256" key="8">
    <source>
        <dbReference type="SAM" id="MobiDB-lite"/>
    </source>
</evidence>
<dbReference type="NCBIfam" id="NF008652">
    <property type="entry name" value="PRK11649.1"/>
    <property type="match status" value="1"/>
</dbReference>
<comment type="subcellular location">
    <subcellularLocation>
        <location evidence="2">Cell envelope</location>
    </subcellularLocation>
</comment>
<name>A0A369YEW8_9PAST</name>
<dbReference type="GO" id="GO:0046872">
    <property type="term" value="F:metal ion binding"/>
    <property type="evidence" value="ECO:0007669"/>
    <property type="project" value="UniProtKB-KW"/>
</dbReference>